<keyword evidence="3" id="KW-0863">Zinc-finger</keyword>
<protein>
    <recommendedName>
        <fullName evidence="9">HAT C-terminal dimerisation domain-containing protein</fullName>
    </recommendedName>
</protein>
<gene>
    <name evidence="7" type="ORF">D9619_013219</name>
</gene>
<keyword evidence="2" id="KW-0479">Metal-binding</keyword>
<name>A0A8H5EYZ8_9AGAR</name>
<dbReference type="InterPro" id="IPR012337">
    <property type="entry name" value="RNaseH-like_sf"/>
</dbReference>
<evidence type="ECO:0000313" key="7">
    <source>
        <dbReference type="EMBL" id="KAF5317564.1"/>
    </source>
</evidence>
<dbReference type="EMBL" id="JAACJJ010000033">
    <property type="protein sequence ID" value="KAF5317564.1"/>
    <property type="molecule type" value="Genomic_DNA"/>
</dbReference>
<proteinExistence type="predicted"/>
<organism evidence="7 8">
    <name type="scientific">Psilocybe cf. subviscida</name>
    <dbReference type="NCBI Taxonomy" id="2480587"/>
    <lineage>
        <taxon>Eukaryota</taxon>
        <taxon>Fungi</taxon>
        <taxon>Dikarya</taxon>
        <taxon>Basidiomycota</taxon>
        <taxon>Agaricomycotina</taxon>
        <taxon>Agaricomycetes</taxon>
        <taxon>Agaricomycetidae</taxon>
        <taxon>Agaricales</taxon>
        <taxon>Agaricineae</taxon>
        <taxon>Strophariaceae</taxon>
        <taxon>Psilocybe</taxon>
    </lineage>
</organism>
<evidence type="ECO:0000256" key="2">
    <source>
        <dbReference type="ARBA" id="ARBA00022723"/>
    </source>
</evidence>
<dbReference type="InterPro" id="IPR052035">
    <property type="entry name" value="ZnF_BED_domain_contain"/>
</dbReference>
<dbReference type="GO" id="GO:0008270">
    <property type="term" value="F:zinc ion binding"/>
    <property type="evidence" value="ECO:0007669"/>
    <property type="project" value="UniProtKB-KW"/>
</dbReference>
<evidence type="ECO:0000256" key="5">
    <source>
        <dbReference type="ARBA" id="ARBA00023242"/>
    </source>
</evidence>
<dbReference type="Proteomes" id="UP000567179">
    <property type="component" value="Unassembled WGS sequence"/>
</dbReference>
<keyword evidence="5" id="KW-0539">Nucleus</keyword>
<evidence type="ECO:0000256" key="4">
    <source>
        <dbReference type="ARBA" id="ARBA00022833"/>
    </source>
</evidence>
<evidence type="ECO:0000256" key="6">
    <source>
        <dbReference type="SAM" id="MobiDB-lite"/>
    </source>
</evidence>
<sequence>MFSMKAQLKTWSSKVYDHFKMPPTIDVVRGEVKYEFHCKLHPSIKITRVRHDDGTSNLKRHADSCTPADTAEARAMVKYAHGSSYTEASHRVKIAIWISRRRRAFVIAEDSELLEIFTDLNADCVTPKRNTISRDIREIHKLTKESVIKILKSVTGKLHISVDGWTTPNVIAFIGVIVHYVLNGKLESLLLDFVKATKAHTGVYLAARVTECLQDFKIDKKVLALTCDNASNNNTMVRELDILLPSFQGTKTQVRCFAHVLNLVAKAILAPLATKAKTKKDSPVDITAADLESELAELDEDDEVADDDDPSQDWSPDEPEGDVAADVARSDAADVDKVAEEADLDGRLPALPRTVRAQIPVGDALEEWLVSPVVVTAADPITYWSATSTDVERAFSRGGLTVSKLRHSLSDKSVRSATVLGTWCEKEGLVPVSDIINIFGEKRNRMKKRKAGDAVDDVITVDD</sequence>
<accession>A0A8H5EYZ8</accession>
<evidence type="ECO:0000256" key="3">
    <source>
        <dbReference type="ARBA" id="ARBA00022771"/>
    </source>
</evidence>
<evidence type="ECO:0008006" key="9">
    <source>
        <dbReference type="Google" id="ProtNLM"/>
    </source>
</evidence>
<keyword evidence="4" id="KW-0862">Zinc</keyword>
<feature type="region of interest" description="Disordered" evidence="6">
    <location>
        <begin position="297"/>
        <end position="323"/>
    </location>
</feature>
<evidence type="ECO:0000256" key="1">
    <source>
        <dbReference type="ARBA" id="ARBA00004123"/>
    </source>
</evidence>
<dbReference type="SUPFAM" id="SSF53098">
    <property type="entry name" value="Ribonuclease H-like"/>
    <property type="match status" value="1"/>
</dbReference>
<evidence type="ECO:0000313" key="8">
    <source>
        <dbReference type="Proteomes" id="UP000567179"/>
    </source>
</evidence>
<dbReference type="OrthoDB" id="3247971at2759"/>
<keyword evidence="8" id="KW-1185">Reference proteome</keyword>
<reference evidence="7 8" key="1">
    <citation type="journal article" date="2020" name="ISME J.">
        <title>Uncovering the hidden diversity of litter-decomposition mechanisms in mushroom-forming fungi.</title>
        <authorList>
            <person name="Floudas D."/>
            <person name="Bentzer J."/>
            <person name="Ahren D."/>
            <person name="Johansson T."/>
            <person name="Persson P."/>
            <person name="Tunlid A."/>
        </authorList>
    </citation>
    <scope>NUCLEOTIDE SEQUENCE [LARGE SCALE GENOMIC DNA]</scope>
    <source>
        <strain evidence="7 8">CBS 101986</strain>
    </source>
</reference>
<dbReference type="AlphaFoldDB" id="A0A8H5EYZ8"/>
<comment type="subcellular location">
    <subcellularLocation>
        <location evidence="1">Nucleus</location>
    </subcellularLocation>
</comment>
<dbReference type="PANTHER" id="PTHR46481">
    <property type="entry name" value="ZINC FINGER BED DOMAIN-CONTAINING PROTEIN 4"/>
    <property type="match status" value="1"/>
</dbReference>
<dbReference type="PANTHER" id="PTHR46481:SF10">
    <property type="entry name" value="ZINC FINGER BED DOMAIN-CONTAINING PROTEIN 39"/>
    <property type="match status" value="1"/>
</dbReference>
<comment type="caution">
    <text evidence="7">The sequence shown here is derived from an EMBL/GenBank/DDBJ whole genome shotgun (WGS) entry which is preliminary data.</text>
</comment>
<dbReference type="GO" id="GO:0005634">
    <property type="term" value="C:nucleus"/>
    <property type="evidence" value="ECO:0007669"/>
    <property type="project" value="UniProtKB-SubCell"/>
</dbReference>